<evidence type="ECO:0000256" key="10">
    <source>
        <dbReference type="ARBA" id="ARBA00023242"/>
    </source>
</evidence>
<sequence length="336" mass="36175">MSLSLEDVGALFLGPSSLMADPFGPLLDDDEESALSEGWTSPLSSSSPLSPSRPASVGCESLSWTPAQTELEQSKAGDVFSGMDWMTEKLDLSDLDLDSLIGSCDSDEPPSSPEELLACLDTDMDLDLDSLPLGSSELGLALTFDLPLPEEPVEIKCEPLSPEPSFTLELGSEVSVLPSPEVPLSPPLVVLLLTPKEEENAGDSSDSDSGISVSSPKPTDSSRTKPYSRPDPDGAPAVTSRVKAAPGAPKVVEKKLKKMEQNKTAATRYRQKKRSEQETLSSECAELEKRNQQLQERAESISREIRYLKDLMEEIQSAKNRRSKAKPQDPVSAGQG</sequence>
<dbReference type="PANTHER" id="PTHR13044">
    <property type="entry name" value="ACTIVATING TRANSCRIPTION FACTOR ATF 4/5"/>
    <property type="match status" value="1"/>
</dbReference>
<accession>A0A6P6P6G2</accession>
<dbReference type="GO" id="GO:0048511">
    <property type="term" value="P:rhythmic process"/>
    <property type="evidence" value="ECO:0007669"/>
    <property type="project" value="UniProtKB-KW"/>
</dbReference>
<dbReference type="GO" id="GO:0001228">
    <property type="term" value="F:DNA-binding transcription activator activity, RNA polymerase II-specific"/>
    <property type="evidence" value="ECO:0007669"/>
    <property type="project" value="TreeGrafter"/>
</dbReference>
<keyword evidence="7" id="KW-0238">DNA-binding</keyword>
<dbReference type="SUPFAM" id="SSF57959">
    <property type="entry name" value="Leucine zipper domain"/>
    <property type="match status" value="1"/>
</dbReference>
<evidence type="ECO:0000256" key="9">
    <source>
        <dbReference type="ARBA" id="ARBA00023163"/>
    </source>
</evidence>
<evidence type="ECO:0000256" key="1">
    <source>
        <dbReference type="ARBA" id="ARBA00004123"/>
    </source>
</evidence>
<protein>
    <recommendedName>
        <fullName evidence="3">Cyclic AMP-dependent transcription factor ATF-4</fullName>
    </recommendedName>
    <alternativeName>
        <fullName evidence="11">Activating transcription factor 4</fullName>
    </alternativeName>
</protein>
<reference evidence="15" key="1">
    <citation type="submission" date="2025-08" db="UniProtKB">
        <authorList>
            <consortium name="RefSeq"/>
        </authorList>
    </citation>
    <scope>IDENTIFICATION</scope>
    <source>
        <strain evidence="15">Wakin</strain>
        <tissue evidence="15">Muscle</tissue>
    </source>
</reference>
<name>A0A6P6P6G2_CARAU</name>
<feature type="region of interest" description="Disordered" evidence="12">
    <location>
        <begin position="195"/>
        <end position="284"/>
    </location>
</feature>
<evidence type="ECO:0000313" key="14">
    <source>
        <dbReference type="Proteomes" id="UP000515129"/>
    </source>
</evidence>
<gene>
    <name evidence="15" type="primary">LOC113095179</name>
</gene>
<feature type="domain" description="BZIP" evidence="13">
    <location>
        <begin position="252"/>
        <end position="315"/>
    </location>
</feature>
<evidence type="ECO:0000256" key="6">
    <source>
        <dbReference type="ARBA" id="ARBA00023108"/>
    </source>
</evidence>
<dbReference type="OrthoDB" id="5847285at2759"/>
<dbReference type="PROSITE" id="PS50217">
    <property type="entry name" value="BZIP"/>
    <property type="match status" value="1"/>
</dbReference>
<feature type="compositionally biased region" description="Low complexity" evidence="12">
    <location>
        <begin position="203"/>
        <end position="215"/>
    </location>
</feature>
<keyword evidence="5" id="KW-0805">Transcription regulation</keyword>
<evidence type="ECO:0000256" key="4">
    <source>
        <dbReference type="ARBA" id="ARBA00022491"/>
    </source>
</evidence>
<keyword evidence="6" id="KW-0090">Biological rhythms</keyword>
<keyword evidence="9" id="KW-0804">Transcription</keyword>
<comment type="subcellular location">
    <subcellularLocation>
        <location evidence="1">Nucleus</location>
    </subcellularLocation>
</comment>
<dbReference type="GO" id="GO:1990590">
    <property type="term" value="C:ATF1-ATF4 transcription factor complex"/>
    <property type="evidence" value="ECO:0007669"/>
    <property type="project" value="TreeGrafter"/>
</dbReference>
<dbReference type="InterPro" id="IPR046347">
    <property type="entry name" value="bZIP_sf"/>
</dbReference>
<feature type="compositionally biased region" description="Basic and acidic residues" evidence="12">
    <location>
        <begin position="220"/>
        <end position="232"/>
    </location>
</feature>
<dbReference type="CDD" id="cd14692">
    <property type="entry name" value="bZIP_ATF4"/>
    <property type="match status" value="1"/>
</dbReference>
<keyword evidence="4" id="KW-0678">Repressor</keyword>
<feature type="compositionally biased region" description="Low complexity" evidence="12">
    <location>
        <begin position="41"/>
        <end position="52"/>
    </location>
</feature>
<feature type="region of interest" description="Disordered" evidence="12">
    <location>
        <begin position="15"/>
        <end position="60"/>
    </location>
</feature>
<dbReference type="Pfam" id="PF00170">
    <property type="entry name" value="bZIP_1"/>
    <property type="match status" value="1"/>
</dbReference>
<organism evidence="14 15">
    <name type="scientific">Carassius auratus</name>
    <name type="common">Goldfish</name>
    <dbReference type="NCBI Taxonomy" id="7957"/>
    <lineage>
        <taxon>Eukaryota</taxon>
        <taxon>Metazoa</taxon>
        <taxon>Chordata</taxon>
        <taxon>Craniata</taxon>
        <taxon>Vertebrata</taxon>
        <taxon>Euteleostomi</taxon>
        <taxon>Actinopterygii</taxon>
        <taxon>Neopterygii</taxon>
        <taxon>Teleostei</taxon>
        <taxon>Ostariophysi</taxon>
        <taxon>Cypriniformes</taxon>
        <taxon>Cyprinidae</taxon>
        <taxon>Cyprininae</taxon>
        <taxon>Carassius</taxon>
    </lineage>
</organism>
<evidence type="ECO:0000256" key="11">
    <source>
        <dbReference type="ARBA" id="ARBA00032136"/>
    </source>
</evidence>
<keyword evidence="8" id="KW-0010">Activator</keyword>
<dbReference type="FunFam" id="1.20.5.170:FF:000021">
    <property type="entry name" value="Cyclic AMP-dependent transcription factor ATF-4"/>
    <property type="match status" value="1"/>
</dbReference>
<evidence type="ECO:0000256" key="8">
    <source>
        <dbReference type="ARBA" id="ARBA00023159"/>
    </source>
</evidence>
<feature type="compositionally biased region" description="Basic and acidic residues" evidence="12">
    <location>
        <begin position="251"/>
        <end position="261"/>
    </location>
</feature>
<dbReference type="GO" id="GO:0042981">
    <property type="term" value="P:regulation of apoptotic process"/>
    <property type="evidence" value="ECO:0007669"/>
    <property type="project" value="UniProtKB-ARBA"/>
</dbReference>
<proteinExistence type="inferred from homology"/>
<dbReference type="InterPro" id="IPR004827">
    <property type="entry name" value="bZIP"/>
</dbReference>
<dbReference type="SMART" id="SM00338">
    <property type="entry name" value="BRLZ"/>
    <property type="match status" value="1"/>
</dbReference>
<evidence type="ECO:0000256" key="7">
    <source>
        <dbReference type="ARBA" id="ARBA00023125"/>
    </source>
</evidence>
<evidence type="ECO:0000313" key="15">
    <source>
        <dbReference type="RefSeq" id="XP_026116598.1"/>
    </source>
</evidence>
<dbReference type="AlphaFoldDB" id="A0A6P6P6G2"/>
<evidence type="ECO:0000256" key="3">
    <source>
        <dbReference type="ARBA" id="ARBA00018846"/>
    </source>
</evidence>
<dbReference type="GO" id="GO:1990589">
    <property type="term" value="C:ATF4-CREB1 transcription factor complex"/>
    <property type="evidence" value="ECO:0007669"/>
    <property type="project" value="TreeGrafter"/>
</dbReference>
<comment type="similarity">
    <text evidence="2">Belongs to the bZIP family.</text>
</comment>
<keyword evidence="14" id="KW-1185">Reference proteome</keyword>
<dbReference type="GO" id="GO:0000977">
    <property type="term" value="F:RNA polymerase II transcription regulatory region sequence-specific DNA binding"/>
    <property type="evidence" value="ECO:0007669"/>
    <property type="project" value="TreeGrafter"/>
</dbReference>
<dbReference type="KEGG" id="caua:113095179"/>
<dbReference type="PANTHER" id="PTHR13044:SF2">
    <property type="entry name" value="CYCLIC AMP-DEPENDENT TRANSCRIPTION FACTOR ATF-4"/>
    <property type="match status" value="1"/>
</dbReference>
<evidence type="ECO:0000256" key="2">
    <source>
        <dbReference type="ARBA" id="ARBA00007163"/>
    </source>
</evidence>
<dbReference type="PROSITE" id="PS00036">
    <property type="entry name" value="BZIP_BASIC"/>
    <property type="match status" value="1"/>
</dbReference>
<keyword evidence="10" id="KW-0539">Nucleus</keyword>
<dbReference type="Gene3D" id="1.20.5.170">
    <property type="match status" value="1"/>
</dbReference>
<evidence type="ECO:0000259" key="13">
    <source>
        <dbReference type="PROSITE" id="PS50217"/>
    </source>
</evidence>
<dbReference type="Proteomes" id="UP000515129">
    <property type="component" value="Unplaced"/>
</dbReference>
<evidence type="ECO:0000256" key="5">
    <source>
        <dbReference type="ARBA" id="ARBA00023015"/>
    </source>
</evidence>
<evidence type="ECO:0000256" key="12">
    <source>
        <dbReference type="SAM" id="MobiDB-lite"/>
    </source>
</evidence>
<dbReference type="RefSeq" id="XP_026116598.1">
    <property type="nucleotide sequence ID" value="XM_026260813.1"/>
</dbReference>